<keyword evidence="7" id="KW-0378">Hydrolase</keyword>
<dbReference type="InterPro" id="IPR006680">
    <property type="entry name" value="Amidohydro-rel"/>
</dbReference>
<keyword evidence="6" id="KW-0479">Metal-binding</keyword>
<dbReference type="InterPro" id="IPR018228">
    <property type="entry name" value="DNase_TatD-rel_CS"/>
</dbReference>
<dbReference type="SUPFAM" id="SSF51556">
    <property type="entry name" value="Metallo-dependent hydrolases"/>
    <property type="match status" value="1"/>
</dbReference>
<evidence type="ECO:0000256" key="3">
    <source>
        <dbReference type="ARBA" id="ARBA00010368"/>
    </source>
</evidence>
<dbReference type="Proteomes" id="UP001355207">
    <property type="component" value="Chromosome 2"/>
</dbReference>
<dbReference type="AlphaFoldDB" id="A0AAX4JNL7"/>
<evidence type="ECO:0000313" key="11">
    <source>
        <dbReference type="Proteomes" id="UP001355207"/>
    </source>
</evidence>
<evidence type="ECO:0000256" key="8">
    <source>
        <dbReference type="ARBA" id="ARBA00022833"/>
    </source>
</evidence>
<name>A0AAX4JNL7_9TREE</name>
<dbReference type="GO" id="GO:0006145">
    <property type="term" value="P:purine nucleobase catabolic process"/>
    <property type="evidence" value="ECO:0007669"/>
    <property type="project" value="TreeGrafter"/>
</dbReference>
<dbReference type="GO" id="GO:0000256">
    <property type="term" value="P:allantoin catabolic process"/>
    <property type="evidence" value="ECO:0007669"/>
    <property type="project" value="InterPro"/>
</dbReference>
<dbReference type="PANTHER" id="PTHR43668:SF2">
    <property type="entry name" value="ALLANTOINASE"/>
    <property type="match status" value="1"/>
</dbReference>
<evidence type="ECO:0000256" key="1">
    <source>
        <dbReference type="ARBA" id="ARBA00001947"/>
    </source>
</evidence>
<sequence>MSKQVILAPLALLPGSNQPQPATIEVDLTSGLISSIQEGLVQPENDVELIHVEEGKVILPGLIDTHVHLNQPGRTEWEGFQSGTLAAISGGVTTVIDMPLNSIPPTTTLEGLRVKREEAKKVGVNCDIGFWGGIIPGNSSELVGMLKGGVKGFKCFLIESGVDEFPCVGEEDLLQACEALKDTNALILFHAELEAPHPIIGHGHVHDKTTISDPSEYSTFLASRPEELETSALTLILKFARLYPQLRFHIVHLSASSALPLIREARSGENGTKNLTIETCFHYLTLKSEEIPDNATQFKCCPPIRNDENRLKLLEAVLDGTINYIVSDHSPCTPELKKGDFLNAWGGVSGLGLGLSLLYTEFRNKDIPLGRIVDWLSINQAKQINMDNKGLLKVGNQADWIVFDPRKRWEVAVDSLLFKNKVSPYIGKTLQGKVEKTYLGGKLVWDHATGVEESLLSQGNLL</sequence>
<dbReference type="EC" id="3.5.2.5" evidence="5"/>
<comment type="subunit">
    <text evidence="4">Homotetramer.</text>
</comment>
<dbReference type="Gene3D" id="3.20.20.140">
    <property type="entry name" value="Metal-dependent hydrolases"/>
    <property type="match status" value="1"/>
</dbReference>
<evidence type="ECO:0000256" key="5">
    <source>
        <dbReference type="ARBA" id="ARBA00012863"/>
    </source>
</evidence>
<dbReference type="GO" id="GO:0004038">
    <property type="term" value="F:allantoinase activity"/>
    <property type="evidence" value="ECO:0007669"/>
    <property type="project" value="UniProtKB-EC"/>
</dbReference>
<dbReference type="GO" id="GO:0005737">
    <property type="term" value="C:cytoplasm"/>
    <property type="evidence" value="ECO:0007669"/>
    <property type="project" value="TreeGrafter"/>
</dbReference>
<evidence type="ECO:0000256" key="4">
    <source>
        <dbReference type="ARBA" id="ARBA00011881"/>
    </source>
</evidence>
<keyword evidence="8" id="KW-0862">Zinc</keyword>
<dbReference type="PANTHER" id="PTHR43668">
    <property type="entry name" value="ALLANTOINASE"/>
    <property type="match status" value="1"/>
</dbReference>
<evidence type="ECO:0000256" key="7">
    <source>
        <dbReference type="ARBA" id="ARBA00022801"/>
    </source>
</evidence>
<dbReference type="RefSeq" id="XP_066073773.1">
    <property type="nucleotide sequence ID" value="XM_066217676.1"/>
</dbReference>
<dbReference type="GO" id="GO:0050897">
    <property type="term" value="F:cobalt ion binding"/>
    <property type="evidence" value="ECO:0007669"/>
    <property type="project" value="InterPro"/>
</dbReference>
<dbReference type="InterPro" id="IPR011059">
    <property type="entry name" value="Metal-dep_hydrolase_composite"/>
</dbReference>
<dbReference type="InterPro" id="IPR017593">
    <property type="entry name" value="Allantoinase"/>
</dbReference>
<comment type="cofactor">
    <cofactor evidence="1">
        <name>Zn(2+)</name>
        <dbReference type="ChEBI" id="CHEBI:29105"/>
    </cofactor>
</comment>
<protein>
    <recommendedName>
        <fullName evidence="5">allantoinase</fullName>
        <ecNumber evidence="5">3.5.2.5</ecNumber>
    </recommendedName>
</protein>
<accession>A0AAX4JNL7</accession>
<dbReference type="Pfam" id="PF01979">
    <property type="entry name" value="Amidohydro_1"/>
    <property type="match status" value="1"/>
</dbReference>
<reference evidence="10 11" key="1">
    <citation type="submission" date="2024-01" db="EMBL/GenBank/DDBJ databases">
        <title>Comparative genomics of Cryptococcus and Kwoniella reveals pathogenesis evolution and contrasting modes of karyotype evolution via chromosome fusion or intercentromeric recombination.</title>
        <authorList>
            <person name="Coelho M.A."/>
            <person name="David-Palma M."/>
            <person name="Shea T."/>
            <person name="Bowers K."/>
            <person name="McGinley-Smith S."/>
            <person name="Mohammad A.W."/>
            <person name="Gnirke A."/>
            <person name="Yurkov A.M."/>
            <person name="Nowrousian M."/>
            <person name="Sun S."/>
            <person name="Cuomo C.A."/>
            <person name="Heitman J."/>
        </authorList>
    </citation>
    <scope>NUCLEOTIDE SEQUENCE [LARGE SCALE GENOMIC DNA]</scope>
    <source>
        <strain evidence="10 11">CBS 6074</strain>
    </source>
</reference>
<dbReference type="GO" id="GO:0008270">
    <property type="term" value="F:zinc ion binding"/>
    <property type="evidence" value="ECO:0007669"/>
    <property type="project" value="InterPro"/>
</dbReference>
<dbReference type="InterPro" id="IPR050138">
    <property type="entry name" value="DHOase/Allantoinase_Hydrolase"/>
</dbReference>
<proteinExistence type="inferred from homology"/>
<dbReference type="PROSITE" id="PS01137">
    <property type="entry name" value="TATD_1"/>
    <property type="match status" value="1"/>
</dbReference>
<dbReference type="GeneID" id="91092565"/>
<keyword evidence="11" id="KW-1185">Reference proteome</keyword>
<comment type="pathway">
    <text evidence="2">Nitrogen metabolism; (S)-allantoin degradation; allantoate from (S)-allantoin: step 1/1.</text>
</comment>
<dbReference type="SUPFAM" id="SSF51338">
    <property type="entry name" value="Composite domain of metallo-dependent hydrolases"/>
    <property type="match status" value="2"/>
</dbReference>
<evidence type="ECO:0000256" key="6">
    <source>
        <dbReference type="ARBA" id="ARBA00022723"/>
    </source>
</evidence>
<evidence type="ECO:0000256" key="2">
    <source>
        <dbReference type="ARBA" id="ARBA00004968"/>
    </source>
</evidence>
<dbReference type="NCBIfam" id="TIGR03178">
    <property type="entry name" value="allantoinase"/>
    <property type="match status" value="1"/>
</dbReference>
<dbReference type="InterPro" id="IPR032466">
    <property type="entry name" value="Metal_Hydrolase"/>
</dbReference>
<feature type="domain" description="Amidohydrolase-related" evidence="9">
    <location>
        <begin position="57"/>
        <end position="444"/>
    </location>
</feature>
<comment type="similarity">
    <text evidence="3">Belongs to the metallo-dependent hydrolases superfamily. Allantoinase family.</text>
</comment>
<dbReference type="FunFam" id="3.20.20.140:FF:000181">
    <property type="entry name" value="Allantoinase"/>
    <property type="match status" value="1"/>
</dbReference>
<gene>
    <name evidence="10" type="ORF">L201_001893</name>
</gene>
<evidence type="ECO:0000313" key="10">
    <source>
        <dbReference type="EMBL" id="WWC87010.1"/>
    </source>
</evidence>
<dbReference type="EMBL" id="CP144099">
    <property type="protein sequence ID" value="WWC87010.1"/>
    <property type="molecule type" value="Genomic_DNA"/>
</dbReference>
<organism evidence="10 11">
    <name type="scientific">Kwoniella dendrophila CBS 6074</name>
    <dbReference type="NCBI Taxonomy" id="1295534"/>
    <lineage>
        <taxon>Eukaryota</taxon>
        <taxon>Fungi</taxon>
        <taxon>Dikarya</taxon>
        <taxon>Basidiomycota</taxon>
        <taxon>Agaricomycotina</taxon>
        <taxon>Tremellomycetes</taxon>
        <taxon>Tremellales</taxon>
        <taxon>Cryptococcaceae</taxon>
        <taxon>Kwoniella</taxon>
    </lineage>
</organism>
<evidence type="ECO:0000259" key="9">
    <source>
        <dbReference type="Pfam" id="PF01979"/>
    </source>
</evidence>